<organism evidence="1 2">
    <name type="scientific">Ascobolus immersus RN42</name>
    <dbReference type="NCBI Taxonomy" id="1160509"/>
    <lineage>
        <taxon>Eukaryota</taxon>
        <taxon>Fungi</taxon>
        <taxon>Dikarya</taxon>
        <taxon>Ascomycota</taxon>
        <taxon>Pezizomycotina</taxon>
        <taxon>Pezizomycetes</taxon>
        <taxon>Pezizales</taxon>
        <taxon>Ascobolaceae</taxon>
        <taxon>Ascobolus</taxon>
    </lineage>
</organism>
<keyword evidence="2" id="KW-1185">Reference proteome</keyword>
<evidence type="ECO:0000313" key="2">
    <source>
        <dbReference type="Proteomes" id="UP000275078"/>
    </source>
</evidence>
<proteinExistence type="predicted"/>
<dbReference type="EMBL" id="ML119721">
    <property type="protein sequence ID" value="RPA77735.1"/>
    <property type="molecule type" value="Genomic_DNA"/>
</dbReference>
<reference evidence="1 2" key="1">
    <citation type="journal article" date="2018" name="Nat. Ecol. Evol.">
        <title>Pezizomycetes genomes reveal the molecular basis of ectomycorrhizal truffle lifestyle.</title>
        <authorList>
            <person name="Murat C."/>
            <person name="Payen T."/>
            <person name="Noel B."/>
            <person name="Kuo A."/>
            <person name="Morin E."/>
            <person name="Chen J."/>
            <person name="Kohler A."/>
            <person name="Krizsan K."/>
            <person name="Balestrini R."/>
            <person name="Da Silva C."/>
            <person name="Montanini B."/>
            <person name="Hainaut M."/>
            <person name="Levati E."/>
            <person name="Barry K.W."/>
            <person name="Belfiori B."/>
            <person name="Cichocki N."/>
            <person name="Clum A."/>
            <person name="Dockter R.B."/>
            <person name="Fauchery L."/>
            <person name="Guy J."/>
            <person name="Iotti M."/>
            <person name="Le Tacon F."/>
            <person name="Lindquist E.A."/>
            <person name="Lipzen A."/>
            <person name="Malagnac F."/>
            <person name="Mello A."/>
            <person name="Molinier V."/>
            <person name="Miyauchi S."/>
            <person name="Poulain J."/>
            <person name="Riccioni C."/>
            <person name="Rubini A."/>
            <person name="Sitrit Y."/>
            <person name="Splivallo R."/>
            <person name="Traeger S."/>
            <person name="Wang M."/>
            <person name="Zifcakova L."/>
            <person name="Wipf D."/>
            <person name="Zambonelli A."/>
            <person name="Paolocci F."/>
            <person name="Nowrousian M."/>
            <person name="Ottonello S."/>
            <person name="Baldrian P."/>
            <person name="Spatafora J.W."/>
            <person name="Henrissat B."/>
            <person name="Nagy L.G."/>
            <person name="Aury J.M."/>
            <person name="Wincker P."/>
            <person name="Grigoriev I.V."/>
            <person name="Bonfante P."/>
            <person name="Martin F.M."/>
        </authorList>
    </citation>
    <scope>NUCLEOTIDE SEQUENCE [LARGE SCALE GENOMIC DNA]</scope>
    <source>
        <strain evidence="1 2">RN42</strain>
    </source>
</reference>
<dbReference type="AlphaFoldDB" id="A0A3N4HVB6"/>
<sequence length="180" mass="20326">MVQVFTGIAMHVSRSRFHISNCGLPQVKLQIHKRMQQRSRAPYDIRFLFFRTVPRELYGMVKIIGPHAHLDNSESEVERGVDKTTALERMALIIHSHSLSILKTTVDVKTITPLESIEANARHSRISVASADSVLFCRNALLVLASQFKTCVCTLFRCLALASQRSGNLLRSCLKRPIRV</sequence>
<protein>
    <submittedName>
        <fullName evidence="1">Uncharacterized protein</fullName>
    </submittedName>
</protein>
<evidence type="ECO:0000313" key="1">
    <source>
        <dbReference type="EMBL" id="RPA77735.1"/>
    </source>
</evidence>
<dbReference type="Proteomes" id="UP000275078">
    <property type="component" value="Unassembled WGS sequence"/>
</dbReference>
<accession>A0A3N4HVB6</accession>
<gene>
    <name evidence="1" type="ORF">BJ508DRAFT_164270</name>
</gene>
<name>A0A3N4HVB6_ASCIM</name>